<proteinExistence type="predicted"/>
<dbReference type="InterPro" id="IPR036390">
    <property type="entry name" value="WH_DNA-bd_sf"/>
</dbReference>
<dbReference type="GO" id="GO:0003700">
    <property type="term" value="F:DNA-binding transcription factor activity"/>
    <property type="evidence" value="ECO:0007669"/>
    <property type="project" value="InterPro"/>
</dbReference>
<organism evidence="5 6">
    <name type="scientific">Lentibacillus kapialis</name>
    <dbReference type="NCBI Taxonomy" id="340214"/>
    <lineage>
        <taxon>Bacteria</taxon>
        <taxon>Bacillati</taxon>
        <taxon>Bacillota</taxon>
        <taxon>Bacilli</taxon>
        <taxon>Bacillales</taxon>
        <taxon>Bacillaceae</taxon>
        <taxon>Lentibacillus</taxon>
    </lineage>
</organism>
<dbReference type="EMBL" id="BMNQ01000050">
    <property type="protein sequence ID" value="GGK03845.1"/>
    <property type="molecule type" value="Genomic_DNA"/>
</dbReference>
<evidence type="ECO:0000313" key="6">
    <source>
        <dbReference type="Proteomes" id="UP000658382"/>
    </source>
</evidence>
<evidence type="ECO:0000256" key="3">
    <source>
        <dbReference type="ARBA" id="ARBA00023163"/>
    </source>
</evidence>
<dbReference type="SMART" id="SM00347">
    <property type="entry name" value="HTH_MARR"/>
    <property type="match status" value="1"/>
</dbReference>
<evidence type="ECO:0000313" key="5">
    <source>
        <dbReference type="EMBL" id="GGK03845.1"/>
    </source>
</evidence>
<reference evidence="5" key="2">
    <citation type="submission" date="2020-09" db="EMBL/GenBank/DDBJ databases">
        <authorList>
            <person name="Sun Q."/>
            <person name="Ohkuma M."/>
        </authorList>
    </citation>
    <scope>NUCLEOTIDE SEQUENCE</scope>
    <source>
        <strain evidence="5">JCM 12580</strain>
    </source>
</reference>
<keyword evidence="1" id="KW-0805">Transcription regulation</keyword>
<dbReference type="PANTHER" id="PTHR42756">
    <property type="entry name" value="TRANSCRIPTIONAL REGULATOR, MARR"/>
    <property type="match status" value="1"/>
</dbReference>
<dbReference type="SUPFAM" id="SSF46785">
    <property type="entry name" value="Winged helix' DNA-binding domain"/>
    <property type="match status" value="1"/>
</dbReference>
<dbReference type="GO" id="GO:0003677">
    <property type="term" value="F:DNA binding"/>
    <property type="evidence" value="ECO:0007669"/>
    <property type="project" value="UniProtKB-KW"/>
</dbReference>
<comment type="caution">
    <text evidence="5">The sequence shown here is derived from an EMBL/GenBank/DDBJ whole genome shotgun (WGS) entry which is preliminary data.</text>
</comment>
<dbReference type="PRINTS" id="PR00598">
    <property type="entry name" value="HTHMARR"/>
</dbReference>
<accession>A0A917Q039</accession>
<keyword evidence="3" id="KW-0804">Transcription</keyword>
<dbReference type="RefSeq" id="WP_188633707.1">
    <property type="nucleotide sequence ID" value="NZ_BMNQ01000050.1"/>
</dbReference>
<dbReference type="InterPro" id="IPR000835">
    <property type="entry name" value="HTH_MarR-typ"/>
</dbReference>
<keyword evidence="2" id="KW-0238">DNA-binding</keyword>
<reference evidence="5" key="1">
    <citation type="journal article" date="2014" name="Int. J. Syst. Evol. Microbiol.">
        <title>Complete genome sequence of Corynebacterium casei LMG S-19264T (=DSM 44701T), isolated from a smear-ripened cheese.</title>
        <authorList>
            <consortium name="US DOE Joint Genome Institute (JGI-PGF)"/>
            <person name="Walter F."/>
            <person name="Albersmeier A."/>
            <person name="Kalinowski J."/>
            <person name="Ruckert C."/>
        </authorList>
    </citation>
    <scope>NUCLEOTIDE SEQUENCE</scope>
    <source>
        <strain evidence="5">JCM 12580</strain>
    </source>
</reference>
<dbReference type="PROSITE" id="PS50995">
    <property type="entry name" value="HTH_MARR_2"/>
    <property type="match status" value="1"/>
</dbReference>
<gene>
    <name evidence="5" type="ORF">GCM10007063_27760</name>
</gene>
<evidence type="ECO:0000259" key="4">
    <source>
        <dbReference type="PROSITE" id="PS50995"/>
    </source>
</evidence>
<evidence type="ECO:0000256" key="1">
    <source>
        <dbReference type="ARBA" id="ARBA00023015"/>
    </source>
</evidence>
<name>A0A917Q039_9BACI</name>
<dbReference type="Proteomes" id="UP000658382">
    <property type="component" value="Unassembled WGS sequence"/>
</dbReference>
<protein>
    <recommendedName>
        <fullName evidence="4">HTH marR-type domain-containing protein</fullName>
    </recommendedName>
</protein>
<dbReference type="PANTHER" id="PTHR42756:SF1">
    <property type="entry name" value="TRANSCRIPTIONAL REPRESSOR OF EMRAB OPERON"/>
    <property type="match status" value="1"/>
</dbReference>
<keyword evidence="6" id="KW-1185">Reference proteome</keyword>
<evidence type="ECO:0000256" key="2">
    <source>
        <dbReference type="ARBA" id="ARBA00023125"/>
    </source>
</evidence>
<dbReference type="InterPro" id="IPR036388">
    <property type="entry name" value="WH-like_DNA-bd_sf"/>
</dbReference>
<dbReference type="Pfam" id="PF01047">
    <property type="entry name" value="MarR"/>
    <property type="match status" value="1"/>
</dbReference>
<dbReference type="Gene3D" id="1.10.10.10">
    <property type="entry name" value="Winged helix-like DNA-binding domain superfamily/Winged helix DNA-binding domain"/>
    <property type="match status" value="1"/>
</dbReference>
<sequence>MPNHDDRLAAIILDIVRLANLLERLGGQYAREGGLHSVYQYMLMSQLAKHDSLTLVELRQNTLVTKQAITGIVDRLKKAGYIDAFTDTSDRRVTRVYITDKGKDTLAAIRPHRITGNQEAFSVMNDAEVSELETILPKFIQHLNDTVN</sequence>
<feature type="domain" description="HTH marR-type" evidence="4">
    <location>
        <begin position="5"/>
        <end position="141"/>
    </location>
</feature>
<dbReference type="AlphaFoldDB" id="A0A917Q039"/>